<evidence type="ECO:0000256" key="1">
    <source>
        <dbReference type="SAM" id="SignalP"/>
    </source>
</evidence>
<evidence type="ECO:0000313" key="4">
    <source>
        <dbReference type="Proteomes" id="UP000050454"/>
    </source>
</evidence>
<evidence type="ECO:0000259" key="2">
    <source>
        <dbReference type="SMART" id="SM00867"/>
    </source>
</evidence>
<keyword evidence="4" id="KW-1185">Reference proteome</keyword>
<dbReference type="AlphaFoldDB" id="A0A0P7C284"/>
<dbReference type="PANTHER" id="PTHR34406">
    <property type="entry name" value="PROTEIN YCEI"/>
    <property type="match status" value="1"/>
</dbReference>
<sequence length="188" mass="21013">MKKTLTLVTLLASAFAVNAQKWNVDKAHSNVGFTITHMMLSDVDGQFRDIEATITADKDDLSDAVFEFTAQANSIDTRIERRDTHLKSADFFEVEKYPTVAFKSTSFKHLEGKKYKMKGNLTIKDVTKEVEMDVIVNGPIVNPRNQKKMVGVKATGEIDRYDFHIGGESGAGQSREVVIFANGEFTKE</sequence>
<name>A0A0P7C284_9BACT</name>
<feature type="domain" description="Lipid/polyisoprenoid-binding YceI-like" evidence="2">
    <location>
        <begin position="21"/>
        <end position="186"/>
    </location>
</feature>
<dbReference type="SUPFAM" id="SSF101874">
    <property type="entry name" value="YceI-like"/>
    <property type="match status" value="1"/>
</dbReference>
<gene>
    <name evidence="3" type="ORF">AFM12_11355</name>
</gene>
<dbReference type="Proteomes" id="UP000050454">
    <property type="component" value="Unassembled WGS sequence"/>
</dbReference>
<evidence type="ECO:0000313" key="3">
    <source>
        <dbReference type="EMBL" id="KPM48130.1"/>
    </source>
</evidence>
<dbReference type="OrthoDB" id="9811006at2"/>
<comment type="caution">
    <text evidence="3">The sequence shown here is derived from an EMBL/GenBank/DDBJ whole genome shotgun (WGS) entry which is preliminary data.</text>
</comment>
<keyword evidence="1" id="KW-0732">Signal</keyword>
<dbReference type="InterPro" id="IPR007372">
    <property type="entry name" value="Lipid/polyisoprenoid-bd_YceI"/>
</dbReference>
<feature type="chain" id="PRO_5006136565" evidence="1">
    <location>
        <begin position="20"/>
        <end position="188"/>
    </location>
</feature>
<dbReference type="SMART" id="SM00867">
    <property type="entry name" value="YceI"/>
    <property type="match status" value="1"/>
</dbReference>
<organism evidence="3 4">
    <name type="scientific">Jiulongibacter sediminis</name>
    <dbReference type="NCBI Taxonomy" id="1605367"/>
    <lineage>
        <taxon>Bacteria</taxon>
        <taxon>Pseudomonadati</taxon>
        <taxon>Bacteroidota</taxon>
        <taxon>Cytophagia</taxon>
        <taxon>Cytophagales</taxon>
        <taxon>Leadbetterellaceae</taxon>
        <taxon>Jiulongibacter</taxon>
    </lineage>
</organism>
<dbReference type="InterPro" id="IPR036761">
    <property type="entry name" value="TTHA0802/YceI-like_sf"/>
</dbReference>
<dbReference type="Pfam" id="PF04264">
    <property type="entry name" value="YceI"/>
    <property type="match status" value="1"/>
</dbReference>
<proteinExistence type="predicted"/>
<dbReference type="PANTHER" id="PTHR34406:SF1">
    <property type="entry name" value="PROTEIN YCEI"/>
    <property type="match status" value="1"/>
</dbReference>
<dbReference type="EMBL" id="LGTQ01000009">
    <property type="protein sequence ID" value="KPM48130.1"/>
    <property type="molecule type" value="Genomic_DNA"/>
</dbReference>
<protein>
    <submittedName>
        <fullName evidence="3">Polyisoprenoid-binding protein</fullName>
    </submittedName>
</protein>
<reference evidence="3 4" key="1">
    <citation type="submission" date="2015-07" db="EMBL/GenBank/DDBJ databases">
        <title>The draft genome sequence of Leadbetterella sp. JN14-9.</title>
        <authorList>
            <person name="Liu Y."/>
            <person name="Du J."/>
            <person name="Shao Z."/>
        </authorList>
    </citation>
    <scope>NUCLEOTIDE SEQUENCE [LARGE SCALE GENOMIC DNA]</scope>
    <source>
        <strain evidence="3 4">JN14-9</strain>
    </source>
</reference>
<feature type="signal peptide" evidence="1">
    <location>
        <begin position="1"/>
        <end position="19"/>
    </location>
</feature>
<accession>A0A0P7C284</accession>
<dbReference type="RefSeq" id="WP_055148903.1">
    <property type="nucleotide sequence ID" value="NZ_JXSZ01000009.1"/>
</dbReference>
<dbReference type="Gene3D" id="2.40.128.110">
    <property type="entry name" value="Lipid/polyisoprenoid-binding, YceI-like"/>
    <property type="match status" value="1"/>
</dbReference>